<evidence type="ECO:0000313" key="2">
    <source>
        <dbReference type="Proteomes" id="UP000008144"/>
    </source>
</evidence>
<keyword evidence="2" id="KW-1185">Reference proteome</keyword>
<name>H2Y1T9_CIOIN</name>
<organism evidence="1 2">
    <name type="scientific">Ciona intestinalis</name>
    <name type="common">Transparent sea squirt</name>
    <name type="synonym">Ascidia intestinalis</name>
    <dbReference type="NCBI Taxonomy" id="7719"/>
    <lineage>
        <taxon>Eukaryota</taxon>
        <taxon>Metazoa</taxon>
        <taxon>Chordata</taxon>
        <taxon>Tunicata</taxon>
        <taxon>Ascidiacea</taxon>
        <taxon>Phlebobranchia</taxon>
        <taxon>Cionidae</taxon>
        <taxon>Ciona</taxon>
    </lineage>
</organism>
<dbReference type="AlphaFoldDB" id="H2Y1T9"/>
<dbReference type="Ensembl" id="ENSCINT00000030600.1">
    <property type="protein sequence ID" value="ENSCINP00000035873.1"/>
    <property type="gene ID" value="ENSCING00000020579.1"/>
</dbReference>
<reference evidence="1" key="3">
    <citation type="submission" date="2025-08" db="UniProtKB">
        <authorList>
            <consortium name="Ensembl"/>
        </authorList>
    </citation>
    <scope>IDENTIFICATION</scope>
</reference>
<dbReference type="Proteomes" id="UP000008144">
    <property type="component" value="Chromosome 2"/>
</dbReference>
<protein>
    <submittedName>
        <fullName evidence="1">Uncharacterized protein</fullName>
    </submittedName>
</protein>
<proteinExistence type="predicted"/>
<dbReference type="HOGENOM" id="CLU_2978425_0_0_1"/>
<evidence type="ECO:0000313" key="1">
    <source>
        <dbReference type="Ensembl" id="ENSCINP00000035873.1"/>
    </source>
</evidence>
<reference evidence="2" key="1">
    <citation type="journal article" date="2002" name="Science">
        <title>The draft genome of Ciona intestinalis: insights into chordate and vertebrate origins.</title>
        <authorList>
            <person name="Dehal P."/>
            <person name="Satou Y."/>
            <person name="Campbell R.K."/>
            <person name="Chapman J."/>
            <person name="Degnan B."/>
            <person name="De Tomaso A."/>
            <person name="Davidson B."/>
            <person name="Di Gregorio A."/>
            <person name="Gelpke M."/>
            <person name="Goodstein D.M."/>
            <person name="Harafuji N."/>
            <person name="Hastings K.E."/>
            <person name="Ho I."/>
            <person name="Hotta K."/>
            <person name="Huang W."/>
            <person name="Kawashima T."/>
            <person name="Lemaire P."/>
            <person name="Martinez D."/>
            <person name="Meinertzhagen I.A."/>
            <person name="Necula S."/>
            <person name="Nonaka M."/>
            <person name="Putnam N."/>
            <person name="Rash S."/>
            <person name="Saiga H."/>
            <person name="Satake M."/>
            <person name="Terry A."/>
            <person name="Yamada L."/>
            <person name="Wang H.G."/>
            <person name="Awazu S."/>
            <person name="Azumi K."/>
            <person name="Boore J."/>
            <person name="Branno M."/>
            <person name="Chin-Bow S."/>
            <person name="DeSantis R."/>
            <person name="Doyle S."/>
            <person name="Francino P."/>
            <person name="Keys D.N."/>
            <person name="Haga S."/>
            <person name="Hayashi H."/>
            <person name="Hino K."/>
            <person name="Imai K.S."/>
            <person name="Inaba K."/>
            <person name="Kano S."/>
            <person name="Kobayashi K."/>
            <person name="Kobayashi M."/>
            <person name="Lee B.I."/>
            <person name="Makabe K.W."/>
            <person name="Manohar C."/>
            <person name="Matassi G."/>
            <person name="Medina M."/>
            <person name="Mochizuki Y."/>
            <person name="Mount S."/>
            <person name="Morishita T."/>
            <person name="Miura S."/>
            <person name="Nakayama A."/>
            <person name="Nishizaka S."/>
            <person name="Nomoto H."/>
            <person name="Ohta F."/>
            <person name="Oishi K."/>
            <person name="Rigoutsos I."/>
            <person name="Sano M."/>
            <person name="Sasaki A."/>
            <person name="Sasakura Y."/>
            <person name="Shoguchi E."/>
            <person name="Shin-i T."/>
            <person name="Spagnuolo A."/>
            <person name="Stainier D."/>
            <person name="Suzuki M.M."/>
            <person name="Tassy O."/>
            <person name="Takatori N."/>
            <person name="Tokuoka M."/>
            <person name="Yagi K."/>
            <person name="Yoshizaki F."/>
            <person name="Wada S."/>
            <person name="Zhang C."/>
            <person name="Hyatt P.D."/>
            <person name="Larimer F."/>
            <person name="Detter C."/>
            <person name="Doggett N."/>
            <person name="Glavina T."/>
            <person name="Hawkins T."/>
            <person name="Richardson P."/>
            <person name="Lucas S."/>
            <person name="Kohara Y."/>
            <person name="Levine M."/>
            <person name="Satoh N."/>
            <person name="Rokhsar D.S."/>
        </authorList>
    </citation>
    <scope>NUCLEOTIDE SEQUENCE [LARGE SCALE GENOMIC DNA]</scope>
</reference>
<accession>H2Y1T9</accession>
<dbReference type="InParanoid" id="H2Y1T9"/>
<dbReference type="EMBL" id="EAAA01001511">
    <property type="status" value="NOT_ANNOTATED_CDS"/>
    <property type="molecule type" value="Genomic_DNA"/>
</dbReference>
<sequence length="58" mass="6727">MIPVSCVGVQSHIFDFCKKCDFFEFWYKHMIPVSCVGVQSHIFDFCKKCDFLSIGINT</sequence>
<reference evidence="1" key="2">
    <citation type="journal article" date="2008" name="Genome Biol.">
        <title>Improved genome assembly and evidence-based global gene model set for the chordate Ciona intestinalis: new insight into intron and operon populations.</title>
        <authorList>
            <person name="Satou Y."/>
            <person name="Mineta K."/>
            <person name="Ogasawara M."/>
            <person name="Sasakura Y."/>
            <person name="Shoguchi E."/>
            <person name="Ueno K."/>
            <person name="Yamada L."/>
            <person name="Matsumoto J."/>
            <person name="Wasserscheid J."/>
            <person name="Dewar K."/>
            <person name="Wiley G.B."/>
            <person name="Macmil S.L."/>
            <person name="Roe B.A."/>
            <person name="Zeller R.W."/>
            <person name="Hastings K.E."/>
            <person name="Lemaire P."/>
            <person name="Lindquist E."/>
            <person name="Endo T."/>
            <person name="Hotta K."/>
            <person name="Inaba K."/>
        </authorList>
    </citation>
    <scope>NUCLEOTIDE SEQUENCE [LARGE SCALE GENOMIC DNA]</scope>
    <source>
        <strain evidence="1">wild type</strain>
    </source>
</reference>
<reference evidence="1" key="4">
    <citation type="submission" date="2025-09" db="UniProtKB">
        <authorList>
            <consortium name="Ensembl"/>
        </authorList>
    </citation>
    <scope>IDENTIFICATION</scope>
</reference>